<dbReference type="OMA" id="ILACAQH"/>
<accession>A8QDS2</accession>
<feature type="region of interest" description="Disordered" evidence="2">
    <location>
        <begin position="210"/>
        <end position="267"/>
    </location>
</feature>
<name>A8QDS2_MALGO</name>
<evidence type="ECO:0008006" key="5">
    <source>
        <dbReference type="Google" id="ProtNLM"/>
    </source>
</evidence>
<dbReference type="STRING" id="425265.A8QDS2"/>
<dbReference type="VEuPathDB" id="FungiDB:MGL_4232"/>
<organism evidence="3 4">
    <name type="scientific">Malassezia globosa (strain ATCC MYA-4612 / CBS 7966)</name>
    <name type="common">Dandruff-associated fungus</name>
    <dbReference type="NCBI Taxonomy" id="425265"/>
    <lineage>
        <taxon>Eukaryota</taxon>
        <taxon>Fungi</taxon>
        <taxon>Dikarya</taxon>
        <taxon>Basidiomycota</taxon>
        <taxon>Ustilaginomycotina</taxon>
        <taxon>Malasseziomycetes</taxon>
        <taxon>Malasseziales</taxon>
        <taxon>Malasseziaceae</taxon>
        <taxon>Malassezia</taxon>
    </lineage>
</organism>
<reference evidence="3 4" key="1">
    <citation type="journal article" date="2007" name="Proc. Natl. Acad. Sci. U.S.A.">
        <title>Dandruff-associated Malassezia genomes reveal convergent and divergent virulence traits shared with plant and human fungal pathogens.</title>
        <authorList>
            <person name="Xu J."/>
            <person name="Saunders C.W."/>
            <person name="Hu P."/>
            <person name="Grant R.A."/>
            <person name="Boekhout T."/>
            <person name="Kuramae E.E."/>
            <person name="Kronstad J.W."/>
            <person name="Deangelis Y.M."/>
            <person name="Reeder N.L."/>
            <person name="Johnstone K.R."/>
            <person name="Leland M."/>
            <person name="Fieno A.M."/>
            <person name="Begley W.M."/>
            <person name="Sun Y."/>
            <person name="Lacey M.P."/>
            <person name="Chaudhary T."/>
            <person name="Keough T."/>
            <person name="Chu L."/>
            <person name="Sears R."/>
            <person name="Yuan B."/>
            <person name="Dawson T.L.Jr."/>
        </authorList>
    </citation>
    <scope>NUCLEOTIDE SEQUENCE [LARGE SCALE GENOMIC DNA]</scope>
    <source>
        <strain evidence="4">ATCC MYA-4612 / CBS 7966</strain>
    </source>
</reference>
<evidence type="ECO:0000313" key="4">
    <source>
        <dbReference type="Proteomes" id="UP000008837"/>
    </source>
</evidence>
<proteinExistence type="predicted"/>
<protein>
    <recommendedName>
        <fullName evidence="5">Something about silencing protein 4 domain-containing protein</fullName>
    </recommendedName>
</protein>
<dbReference type="GeneID" id="5852938"/>
<dbReference type="KEGG" id="mgl:MGL_4232"/>
<feature type="compositionally biased region" description="Low complexity" evidence="2">
    <location>
        <begin position="246"/>
        <end position="264"/>
    </location>
</feature>
<sequence length="323" mass="36107">MSGDSDDVQMLLDALVQAPMAARTIPDSATSHGPYLAPTTEFVLAAPSTDMDTPFAYAQDESRVRAILAFLSDPEKSRTCAATRKVETPDYCTVMDSEAVGKTRGASAPVDSTSDAVYAELHAKQERAEKRLRRMEKEALVRDRRRAIERVERIQQVDIVKLLPVLEARQDPRARRSHAELLEHLSCTHARILAEAQAILDRYNKLLPNETRHDHKTEGVTQRARRTRSSTAVSRSTHPRTSIPPRSAAASLERLASSRQSRQQMAPSLAELALHTDTHSSSRRPVSMRRKSMLAFGEYMPEIAIRSEPFEHAMASWLQSNTT</sequence>
<dbReference type="InParanoid" id="A8QDS2"/>
<dbReference type="RefSeq" id="XP_001728633.1">
    <property type="nucleotide sequence ID" value="XM_001728581.1"/>
</dbReference>
<dbReference type="EMBL" id="AAYY01000023">
    <property type="protein sequence ID" value="EDP41419.1"/>
    <property type="molecule type" value="Genomic_DNA"/>
</dbReference>
<dbReference type="AlphaFoldDB" id="A8QDS2"/>
<keyword evidence="1" id="KW-0175">Coiled coil</keyword>
<evidence type="ECO:0000256" key="1">
    <source>
        <dbReference type="SAM" id="Coils"/>
    </source>
</evidence>
<evidence type="ECO:0000313" key="3">
    <source>
        <dbReference type="EMBL" id="EDP41419.1"/>
    </source>
</evidence>
<dbReference type="OrthoDB" id="2555515at2759"/>
<keyword evidence="4" id="KW-1185">Reference proteome</keyword>
<feature type="coiled-coil region" evidence="1">
    <location>
        <begin position="118"/>
        <end position="157"/>
    </location>
</feature>
<evidence type="ECO:0000256" key="2">
    <source>
        <dbReference type="SAM" id="MobiDB-lite"/>
    </source>
</evidence>
<dbReference type="Proteomes" id="UP000008837">
    <property type="component" value="Unassembled WGS sequence"/>
</dbReference>
<comment type="caution">
    <text evidence="3">The sequence shown here is derived from an EMBL/GenBank/DDBJ whole genome shotgun (WGS) entry which is preliminary data.</text>
</comment>
<gene>
    <name evidence="3" type="ORF">MGL_4232</name>
</gene>